<sequence>MNTTYDVTNIFAYDGSLASIYAGGLLSASLINSGSGSYSGTFEDNNGQLSAEDSGKTTFTFDGGAPHTIEYLGSGTISTIGLLGINIDERPVAAFSIGGQIYLHAPDGLPLLSGVSISLDIDANAAYDLPGAPDGIVHGLDAAEIMEGGYTDVQGDQITESDDTILGFGGNDTINGEGGSDSIDGGSGDDLLKGSSGNDTLDGGSEVDTLIGGDGSDVFVADGTGDTIQDFDTTTGIGDSDSSNNDVVDLSDFYNEVTLAEWNDTNPDEQYKNPLQWLRDDINDDGILQNAGDLRIQNGGTSVGGDQLSVENTFVLCFMTGTRIATSKGEINVEALAPGDLVQTMDHGFQPIRWIGRRELSAHEMQQNQNLRPVRIPAGSLGAGLPVRDLYLTRQHRVLVRSKVAERMFCHREVLVPARKLKLLGHAKLYDCPTPVEYWHILFDHHEIIYADGVPSESLHTGPEALKSICPEALEEIRSLFPQLLSDQSAGRLCRPDVRGKRGRHMMRRIEKNEKPVLEEI</sequence>
<keyword evidence="4" id="KW-1185">Reference proteome</keyword>
<gene>
    <name evidence="3" type="ORF">IT775_10675</name>
</gene>
<name>A0ABS5HSM0_9RHOB</name>
<comment type="caution">
    <text evidence="3">The sequence shown here is derived from an EMBL/GenBank/DDBJ whole genome shotgun (WGS) entry which is preliminary data.</text>
</comment>
<evidence type="ECO:0000313" key="4">
    <source>
        <dbReference type="Proteomes" id="UP001195941"/>
    </source>
</evidence>
<feature type="domain" description="Hedgehog/Intein (Hint)" evidence="2">
    <location>
        <begin position="317"/>
        <end position="462"/>
    </location>
</feature>
<evidence type="ECO:0000313" key="3">
    <source>
        <dbReference type="EMBL" id="MBR9651588.1"/>
    </source>
</evidence>
<dbReference type="InterPro" id="IPR036844">
    <property type="entry name" value="Hint_dom_sf"/>
</dbReference>
<reference evidence="3 4" key="1">
    <citation type="journal article" date="2021" name="Arch. Microbiol.">
        <title>Thalassobius aquimarinus sp. nov., isolated from the Sea of Japan seashore.</title>
        <authorList>
            <person name="Kurilenko V.V."/>
            <person name="Romanenko L.A."/>
            <person name="Chernysheva N.Y."/>
            <person name="Velansky P.V."/>
            <person name="Tekutyeva L.A."/>
            <person name="Isaeva M.P."/>
            <person name="Mikhailov V.V."/>
        </authorList>
    </citation>
    <scope>NUCLEOTIDE SEQUENCE [LARGE SCALE GENOMIC DNA]</scope>
    <source>
        <strain evidence="3 4">KMM 8518</strain>
    </source>
</reference>
<evidence type="ECO:0000259" key="2">
    <source>
        <dbReference type="Pfam" id="PF13403"/>
    </source>
</evidence>
<dbReference type="Pfam" id="PF13403">
    <property type="entry name" value="Hint_2"/>
    <property type="match status" value="1"/>
</dbReference>
<dbReference type="InterPro" id="IPR001343">
    <property type="entry name" value="Hemolysn_Ca-bd"/>
</dbReference>
<dbReference type="PRINTS" id="PR00313">
    <property type="entry name" value="CABNDNGRPT"/>
</dbReference>
<dbReference type="Gene3D" id="2.170.16.10">
    <property type="entry name" value="Hedgehog/Intein (Hint) domain"/>
    <property type="match status" value="1"/>
</dbReference>
<dbReference type="SUPFAM" id="SSF51120">
    <property type="entry name" value="beta-Roll"/>
    <property type="match status" value="1"/>
</dbReference>
<proteinExistence type="predicted"/>
<organism evidence="3 4">
    <name type="scientific">Thalassovita aquimarina</name>
    <dbReference type="NCBI Taxonomy" id="2785917"/>
    <lineage>
        <taxon>Bacteria</taxon>
        <taxon>Pseudomonadati</taxon>
        <taxon>Pseudomonadota</taxon>
        <taxon>Alphaproteobacteria</taxon>
        <taxon>Rhodobacterales</taxon>
        <taxon>Roseobacteraceae</taxon>
        <taxon>Thalassovita</taxon>
    </lineage>
</organism>
<dbReference type="Proteomes" id="UP001195941">
    <property type="component" value="Unassembled WGS sequence"/>
</dbReference>
<dbReference type="EMBL" id="JADMKU010000008">
    <property type="protein sequence ID" value="MBR9651588.1"/>
    <property type="molecule type" value="Genomic_DNA"/>
</dbReference>
<dbReference type="PROSITE" id="PS00330">
    <property type="entry name" value="HEMOLYSIN_CALCIUM"/>
    <property type="match status" value="1"/>
</dbReference>
<dbReference type="Gene3D" id="2.150.10.10">
    <property type="entry name" value="Serralysin-like metalloprotease, C-terminal"/>
    <property type="match status" value="1"/>
</dbReference>
<accession>A0ABS5HSM0</accession>
<dbReference type="RefSeq" id="WP_212701107.1">
    <property type="nucleotide sequence ID" value="NZ_JADMKU010000008.1"/>
</dbReference>
<feature type="region of interest" description="Disordered" evidence="1">
    <location>
        <begin position="169"/>
        <end position="214"/>
    </location>
</feature>
<dbReference type="InterPro" id="IPR011049">
    <property type="entry name" value="Serralysin-like_metalloprot_C"/>
</dbReference>
<evidence type="ECO:0000256" key="1">
    <source>
        <dbReference type="SAM" id="MobiDB-lite"/>
    </source>
</evidence>
<dbReference type="Pfam" id="PF00353">
    <property type="entry name" value="HemolysinCabind"/>
    <property type="match status" value="2"/>
</dbReference>
<protein>
    <submittedName>
        <fullName evidence="3">Hint domain-containing protein</fullName>
    </submittedName>
</protein>
<dbReference type="InterPro" id="IPR018511">
    <property type="entry name" value="Hemolysin-typ_Ca-bd_CS"/>
</dbReference>
<dbReference type="SUPFAM" id="SSF51294">
    <property type="entry name" value="Hedgehog/intein (Hint) domain"/>
    <property type="match status" value="1"/>
</dbReference>
<dbReference type="InterPro" id="IPR028992">
    <property type="entry name" value="Hedgehog/Intein_dom"/>
</dbReference>